<keyword evidence="7" id="KW-0966">Cell projection</keyword>
<proteinExistence type="inferred from homology"/>
<dbReference type="Gene3D" id="1.20.120.340">
    <property type="entry name" value="Flagellar protein FliS"/>
    <property type="match status" value="1"/>
</dbReference>
<evidence type="ECO:0000256" key="6">
    <source>
        <dbReference type="PIRNR" id="PIRNR039090"/>
    </source>
</evidence>
<dbReference type="SUPFAM" id="SSF101116">
    <property type="entry name" value="Flagellar export chaperone FliS"/>
    <property type="match status" value="1"/>
</dbReference>
<keyword evidence="5" id="KW-0143">Chaperone</keyword>
<evidence type="ECO:0000313" key="7">
    <source>
        <dbReference type="EMBL" id="MBB6062063.1"/>
    </source>
</evidence>
<keyword evidence="4 6" id="KW-1005">Bacterial flagellum biogenesis</keyword>
<dbReference type="EMBL" id="JACHEX010000001">
    <property type="protein sequence ID" value="MBB6062063.1"/>
    <property type="molecule type" value="Genomic_DNA"/>
</dbReference>
<dbReference type="PANTHER" id="PTHR34773:SF1">
    <property type="entry name" value="FLAGELLAR SECRETION CHAPERONE FLIS"/>
    <property type="match status" value="1"/>
</dbReference>
<evidence type="ECO:0000256" key="3">
    <source>
        <dbReference type="ARBA" id="ARBA00022490"/>
    </source>
</evidence>
<dbReference type="InterPro" id="IPR003713">
    <property type="entry name" value="FliS"/>
</dbReference>
<dbReference type="InterPro" id="IPR036584">
    <property type="entry name" value="FliS_sf"/>
</dbReference>
<comment type="subcellular location">
    <subcellularLocation>
        <location evidence="1 6">Cytoplasm</location>
        <location evidence="1 6">Cytosol</location>
    </subcellularLocation>
</comment>
<dbReference type="PANTHER" id="PTHR34773">
    <property type="entry name" value="FLAGELLAR SECRETION CHAPERONE FLIS"/>
    <property type="match status" value="1"/>
</dbReference>
<evidence type="ECO:0000313" key="8">
    <source>
        <dbReference type="Proteomes" id="UP000555828"/>
    </source>
</evidence>
<dbReference type="NCBIfam" id="TIGR00208">
    <property type="entry name" value="fliS"/>
    <property type="match status" value="1"/>
</dbReference>
<evidence type="ECO:0000256" key="4">
    <source>
        <dbReference type="ARBA" id="ARBA00022795"/>
    </source>
</evidence>
<name>A0A841GQF6_9BACT</name>
<dbReference type="AlphaFoldDB" id="A0A841GQF6"/>
<organism evidence="7 8">
    <name type="scientific">Thermosipho japonicus</name>
    <dbReference type="NCBI Taxonomy" id="90323"/>
    <lineage>
        <taxon>Bacteria</taxon>
        <taxon>Thermotogati</taxon>
        <taxon>Thermotogota</taxon>
        <taxon>Thermotogae</taxon>
        <taxon>Thermotogales</taxon>
        <taxon>Fervidobacteriaceae</taxon>
        <taxon>Thermosipho</taxon>
    </lineage>
</organism>
<keyword evidence="7" id="KW-0969">Cilium</keyword>
<protein>
    <recommendedName>
        <fullName evidence="6">Flagellar secretion chaperone FliS</fullName>
    </recommendedName>
</protein>
<evidence type="ECO:0000256" key="5">
    <source>
        <dbReference type="ARBA" id="ARBA00023186"/>
    </source>
</evidence>
<dbReference type="GO" id="GO:0044780">
    <property type="term" value="P:bacterial-type flagellum assembly"/>
    <property type="evidence" value="ECO:0007669"/>
    <property type="project" value="InterPro"/>
</dbReference>
<dbReference type="RefSeq" id="WP_184618791.1">
    <property type="nucleotide sequence ID" value="NZ_JACHEX010000001.1"/>
</dbReference>
<keyword evidence="3 6" id="KW-0963">Cytoplasm</keyword>
<sequence>MDYTEQMVKTASPAKLIEMLYQRAVELLDMAERDVKNKEYVKANEEIQKCQDIITELNLSLDLEKGGEIAKNLRALYTYMFKTLVEANTKKDVKKIREVRGYLSELLETWREAMKNVGNTASKVPDPNRPRLNVSL</sequence>
<reference evidence="7 8" key="1">
    <citation type="submission" date="2020-08" db="EMBL/GenBank/DDBJ databases">
        <title>Genomic Encyclopedia of Type Strains, Phase IV (KMG-IV): sequencing the most valuable type-strain genomes for metagenomic binning, comparative biology and taxonomic classification.</title>
        <authorList>
            <person name="Goeker M."/>
        </authorList>
    </citation>
    <scope>NUCLEOTIDE SEQUENCE [LARGE SCALE GENOMIC DNA]</scope>
    <source>
        <strain evidence="7 8">DSM 13481</strain>
    </source>
</reference>
<evidence type="ECO:0000256" key="2">
    <source>
        <dbReference type="ARBA" id="ARBA00008787"/>
    </source>
</evidence>
<dbReference type="PIRSF" id="PIRSF039090">
    <property type="entry name" value="Flis"/>
    <property type="match status" value="1"/>
</dbReference>
<evidence type="ECO:0000256" key="1">
    <source>
        <dbReference type="ARBA" id="ARBA00004514"/>
    </source>
</evidence>
<gene>
    <name evidence="7" type="ORF">HNP65_000485</name>
</gene>
<dbReference type="CDD" id="cd16098">
    <property type="entry name" value="FliS"/>
    <property type="match status" value="1"/>
</dbReference>
<comment type="similarity">
    <text evidence="2 6">Belongs to the FliS family.</text>
</comment>
<dbReference type="Proteomes" id="UP000555828">
    <property type="component" value="Unassembled WGS sequence"/>
</dbReference>
<comment type="caution">
    <text evidence="7">The sequence shown here is derived from an EMBL/GenBank/DDBJ whole genome shotgun (WGS) entry which is preliminary data.</text>
</comment>
<keyword evidence="8" id="KW-1185">Reference proteome</keyword>
<accession>A0A841GQF6</accession>
<keyword evidence="7" id="KW-0282">Flagellum</keyword>
<dbReference type="Pfam" id="PF02561">
    <property type="entry name" value="FliS"/>
    <property type="match status" value="1"/>
</dbReference>
<dbReference type="GO" id="GO:0005829">
    <property type="term" value="C:cytosol"/>
    <property type="evidence" value="ECO:0007669"/>
    <property type="project" value="UniProtKB-SubCell"/>
</dbReference>
<dbReference type="GO" id="GO:0071973">
    <property type="term" value="P:bacterial-type flagellum-dependent cell motility"/>
    <property type="evidence" value="ECO:0007669"/>
    <property type="project" value="TreeGrafter"/>
</dbReference>